<reference evidence="13 14" key="1">
    <citation type="submission" date="2016-11" db="EMBL/GenBank/DDBJ databases">
        <authorList>
            <person name="Jaros S."/>
            <person name="Januszkiewicz K."/>
            <person name="Wedrychowicz H."/>
        </authorList>
    </citation>
    <scope>NUCLEOTIDE SEQUENCE [LARGE SCALE GENOMIC DNA]</scope>
    <source>
        <strain evidence="13 14">DSM 3089</strain>
    </source>
</reference>
<dbReference type="OrthoDB" id="9808023at2"/>
<dbReference type="InterPro" id="IPR029045">
    <property type="entry name" value="ClpP/crotonase-like_dom_sf"/>
</dbReference>
<dbReference type="RefSeq" id="WP_072831986.1">
    <property type="nucleotide sequence ID" value="NZ_FQXP01000007.1"/>
</dbReference>
<comment type="catalytic activity">
    <reaction evidence="9 10">
        <text>N(6)-carboxybiotinyl-L-lysyl-[protein] + acetyl-CoA = N(6)-biotinyl-L-lysyl-[protein] + malonyl-CoA</text>
        <dbReference type="Rhea" id="RHEA:54728"/>
        <dbReference type="Rhea" id="RHEA-COMP:10505"/>
        <dbReference type="Rhea" id="RHEA-COMP:10506"/>
        <dbReference type="ChEBI" id="CHEBI:57288"/>
        <dbReference type="ChEBI" id="CHEBI:57384"/>
        <dbReference type="ChEBI" id="CHEBI:83144"/>
        <dbReference type="ChEBI" id="CHEBI:83145"/>
        <dbReference type="EC" id="2.1.3.15"/>
    </reaction>
</comment>
<evidence type="ECO:0000256" key="7">
    <source>
        <dbReference type="ARBA" id="ARBA00023098"/>
    </source>
</evidence>
<sequence>MDTFDIEKNISTLREKVQELKRISQENNIDLSDEIRVLENKCLDMEKKAYTNLSPWEKVKIARMIQRPTALDYINEIFDDFIELHGDRHYSDDCAIVGGIATINGTAVTIVAEQKGRDIKENVERNFGMPHPEGYRKALRLMKQAEKFHRPVICFVDTPGAFCGIGAEERGQGEAIARNLMDMSNLRTPIVSIVIGEGGSGGALALAVADEICMLEHSIYSILSPEGFASILFKDAKRAQEAADTMKITAQDLFKFRVIDRVIKEPLGGAHKDMKLMADKIRMNLEDILNKLEKDTVDNLLKKRYFKFRNMGEFFEETSLQ</sequence>
<evidence type="ECO:0000256" key="8">
    <source>
        <dbReference type="ARBA" id="ARBA00023160"/>
    </source>
</evidence>
<evidence type="ECO:0000256" key="3">
    <source>
        <dbReference type="ARBA" id="ARBA00022679"/>
    </source>
</evidence>
<dbReference type="STRING" id="1121306.SAMN02745196_02122"/>
<dbReference type="Gene3D" id="3.90.226.10">
    <property type="entry name" value="2-enoyl-CoA Hydratase, Chain A, domain 1"/>
    <property type="match status" value="1"/>
</dbReference>
<evidence type="ECO:0000256" key="1">
    <source>
        <dbReference type="ARBA" id="ARBA00004956"/>
    </source>
</evidence>
<dbReference type="PROSITE" id="PS50989">
    <property type="entry name" value="COA_CT_CTER"/>
    <property type="match status" value="1"/>
</dbReference>
<dbReference type="GO" id="GO:0009317">
    <property type="term" value="C:acetyl-CoA carboxylase complex"/>
    <property type="evidence" value="ECO:0007669"/>
    <property type="project" value="InterPro"/>
</dbReference>
<name>A0A1M5X927_9CLOT</name>
<protein>
    <recommendedName>
        <fullName evidence="10">Acetyl-coenzyme A carboxylase carboxyl transferase subunit alpha</fullName>
        <shortName evidence="10">ACCase subunit alpha</shortName>
        <shortName evidence="10">Acetyl-CoA carboxylase carboxyltransferase subunit alpha</shortName>
        <ecNumber evidence="10">2.1.3.15</ecNumber>
    </recommendedName>
</protein>
<comment type="subunit">
    <text evidence="10">Acetyl-CoA carboxylase is a heterohexamer composed of biotin carboxyl carrier protein (AccB), biotin carboxylase (AccC) and two subunits each of ACCase subunit alpha (AccA) and ACCase subunit beta (AccD).</text>
</comment>
<dbReference type="InterPro" id="IPR001095">
    <property type="entry name" value="Acetyl_CoA_COase_a_su"/>
</dbReference>
<keyword evidence="11" id="KW-0175">Coiled coil</keyword>
<evidence type="ECO:0000256" key="6">
    <source>
        <dbReference type="ARBA" id="ARBA00022840"/>
    </source>
</evidence>
<dbReference type="Pfam" id="PF03255">
    <property type="entry name" value="ACCA"/>
    <property type="match status" value="1"/>
</dbReference>
<keyword evidence="8 10" id="KW-0275">Fatty acid biosynthesis</keyword>
<evidence type="ECO:0000256" key="9">
    <source>
        <dbReference type="ARBA" id="ARBA00049152"/>
    </source>
</evidence>
<dbReference type="UniPathway" id="UPA00655">
    <property type="reaction ID" value="UER00711"/>
</dbReference>
<dbReference type="GO" id="GO:0006633">
    <property type="term" value="P:fatty acid biosynthetic process"/>
    <property type="evidence" value="ECO:0007669"/>
    <property type="project" value="UniProtKB-KW"/>
</dbReference>
<keyword evidence="10" id="KW-0963">Cytoplasm</keyword>
<comment type="pathway">
    <text evidence="1 10">Lipid metabolism; malonyl-CoA biosynthesis; malonyl-CoA from acetyl-CoA: step 1/1.</text>
</comment>
<dbReference type="PANTHER" id="PTHR42853:SF3">
    <property type="entry name" value="ACETYL-COENZYME A CARBOXYLASE CARBOXYL TRANSFERASE SUBUNIT ALPHA, CHLOROPLASTIC"/>
    <property type="match status" value="1"/>
</dbReference>
<dbReference type="HAMAP" id="MF_00823">
    <property type="entry name" value="AcetylCoA_CT_alpha"/>
    <property type="match status" value="1"/>
</dbReference>
<gene>
    <name evidence="10" type="primary">accA</name>
    <name evidence="13" type="ORF">SAMN02745196_02122</name>
</gene>
<keyword evidence="7 10" id="KW-0443">Lipid metabolism</keyword>
<dbReference type="InterPro" id="IPR011763">
    <property type="entry name" value="COA_CT_C"/>
</dbReference>
<keyword evidence="5 10" id="KW-0276">Fatty acid metabolism</keyword>
<comment type="function">
    <text evidence="10">Component of the acetyl coenzyme A carboxylase (ACC) complex. First, biotin carboxylase catalyzes the carboxylation of biotin on its carrier protein (BCCP) and then the CO(2) group is transferred by the carboxyltransferase to acetyl-CoA to form malonyl-CoA.</text>
</comment>
<dbReference type="SUPFAM" id="SSF52096">
    <property type="entry name" value="ClpP/crotonase"/>
    <property type="match status" value="1"/>
</dbReference>
<keyword evidence="2 10" id="KW-0444">Lipid biosynthesis</keyword>
<evidence type="ECO:0000256" key="5">
    <source>
        <dbReference type="ARBA" id="ARBA00022832"/>
    </source>
</evidence>
<feature type="coiled-coil region" evidence="11">
    <location>
        <begin position="21"/>
        <end position="48"/>
    </location>
</feature>
<feature type="domain" description="CoA carboxyltransferase C-terminal" evidence="12">
    <location>
        <begin position="42"/>
        <end position="291"/>
    </location>
</feature>
<keyword evidence="6 10" id="KW-0067">ATP-binding</keyword>
<organism evidence="13 14">
    <name type="scientific">Clostridium collagenovorans DSM 3089</name>
    <dbReference type="NCBI Taxonomy" id="1121306"/>
    <lineage>
        <taxon>Bacteria</taxon>
        <taxon>Bacillati</taxon>
        <taxon>Bacillota</taxon>
        <taxon>Clostridia</taxon>
        <taxon>Eubacteriales</taxon>
        <taxon>Clostridiaceae</taxon>
        <taxon>Clostridium</taxon>
    </lineage>
</organism>
<evidence type="ECO:0000256" key="4">
    <source>
        <dbReference type="ARBA" id="ARBA00022741"/>
    </source>
</evidence>
<evidence type="ECO:0000313" key="14">
    <source>
        <dbReference type="Proteomes" id="UP000184526"/>
    </source>
</evidence>
<dbReference type="EC" id="2.1.3.15" evidence="10"/>
<keyword evidence="14" id="KW-1185">Reference proteome</keyword>
<dbReference type="Proteomes" id="UP000184526">
    <property type="component" value="Unassembled WGS sequence"/>
</dbReference>
<proteinExistence type="inferred from homology"/>
<comment type="subcellular location">
    <subcellularLocation>
        <location evidence="10">Cytoplasm</location>
    </subcellularLocation>
</comment>
<evidence type="ECO:0000313" key="13">
    <source>
        <dbReference type="EMBL" id="SHH96335.1"/>
    </source>
</evidence>
<dbReference type="NCBIfam" id="NF041504">
    <property type="entry name" value="AccA_sub"/>
    <property type="match status" value="1"/>
</dbReference>
<keyword evidence="3 10" id="KW-0808">Transferase</keyword>
<dbReference type="EMBL" id="FQXP01000007">
    <property type="protein sequence ID" value="SHH96335.1"/>
    <property type="molecule type" value="Genomic_DNA"/>
</dbReference>
<keyword evidence="4 10" id="KW-0547">Nucleotide-binding</keyword>
<dbReference type="NCBIfam" id="NF004344">
    <property type="entry name" value="PRK05724.1"/>
    <property type="match status" value="1"/>
</dbReference>
<dbReference type="GO" id="GO:0005524">
    <property type="term" value="F:ATP binding"/>
    <property type="evidence" value="ECO:0007669"/>
    <property type="project" value="UniProtKB-KW"/>
</dbReference>
<dbReference type="GO" id="GO:0016743">
    <property type="term" value="F:carboxyl- or carbamoyltransferase activity"/>
    <property type="evidence" value="ECO:0007669"/>
    <property type="project" value="UniProtKB-UniRule"/>
</dbReference>
<dbReference type="PRINTS" id="PR01069">
    <property type="entry name" value="ACCCTRFRASEA"/>
</dbReference>
<comment type="similarity">
    <text evidence="10">Belongs to the AccA family.</text>
</comment>
<evidence type="ECO:0000259" key="12">
    <source>
        <dbReference type="PROSITE" id="PS50989"/>
    </source>
</evidence>
<dbReference type="AlphaFoldDB" id="A0A1M5X927"/>
<evidence type="ECO:0000256" key="10">
    <source>
        <dbReference type="HAMAP-Rule" id="MF_00823"/>
    </source>
</evidence>
<accession>A0A1M5X927</accession>
<dbReference type="PANTHER" id="PTHR42853">
    <property type="entry name" value="ACETYL-COENZYME A CARBOXYLASE CARBOXYL TRANSFERASE SUBUNIT ALPHA"/>
    <property type="match status" value="1"/>
</dbReference>
<dbReference type="GO" id="GO:2001295">
    <property type="term" value="P:malonyl-CoA biosynthetic process"/>
    <property type="evidence" value="ECO:0007669"/>
    <property type="project" value="UniProtKB-UniRule"/>
</dbReference>
<evidence type="ECO:0000256" key="11">
    <source>
        <dbReference type="SAM" id="Coils"/>
    </source>
</evidence>
<dbReference type="NCBIfam" id="TIGR00513">
    <property type="entry name" value="accA"/>
    <property type="match status" value="1"/>
</dbReference>
<evidence type="ECO:0000256" key="2">
    <source>
        <dbReference type="ARBA" id="ARBA00022516"/>
    </source>
</evidence>
<dbReference type="GO" id="GO:0003989">
    <property type="term" value="F:acetyl-CoA carboxylase activity"/>
    <property type="evidence" value="ECO:0007669"/>
    <property type="project" value="InterPro"/>
</dbReference>